<proteinExistence type="predicted"/>
<accession>A0A2N3HLP5</accession>
<evidence type="ECO:0000313" key="4">
    <source>
        <dbReference type="Proteomes" id="UP000233435"/>
    </source>
</evidence>
<dbReference type="OrthoDB" id="594879at2"/>
<dbReference type="Pfam" id="PF11738">
    <property type="entry name" value="DUF3298"/>
    <property type="match status" value="1"/>
</dbReference>
<protein>
    <submittedName>
        <fullName evidence="3">DUF3298/DUF4163 domain-containing protein</fullName>
    </submittedName>
</protein>
<evidence type="ECO:0000259" key="1">
    <source>
        <dbReference type="Pfam" id="PF11738"/>
    </source>
</evidence>
<organism evidence="3 4">
    <name type="scientific">Confluentibacter flavum</name>
    <dbReference type="NCBI Taxonomy" id="1909700"/>
    <lineage>
        <taxon>Bacteria</taxon>
        <taxon>Pseudomonadati</taxon>
        <taxon>Bacteroidota</taxon>
        <taxon>Flavobacteriia</taxon>
        <taxon>Flavobacteriales</taxon>
        <taxon>Flavobacteriaceae</taxon>
        <taxon>Confluentibacter</taxon>
    </lineage>
</organism>
<reference evidence="3 4" key="1">
    <citation type="submission" date="2017-12" db="EMBL/GenBank/DDBJ databases">
        <title>Confluentibacter flavum sp. nov., isolated from the saline lake.</title>
        <authorList>
            <person name="Yu L."/>
        </authorList>
    </citation>
    <scope>NUCLEOTIDE SEQUENCE [LARGE SCALE GENOMIC DNA]</scope>
    <source>
        <strain evidence="3 4">3B</strain>
    </source>
</reference>
<feature type="domain" description="DUF3298" evidence="1">
    <location>
        <begin position="158"/>
        <end position="228"/>
    </location>
</feature>
<comment type="caution">
    <text evidence="3">The sequence shown here is derived from an EMBL/GenBank/DDBJ whole genome shotgun (WGS) entry which is preliminary data.</text>
</comment>
<dbReference type="InterPro" id="IPR037126">
    <property type="entry name" value="PdaC/RsiV-like_sf"/>
</dbReference>
<feature type="domain" description="Deacetylase PdaC" evidence="2">
    <location>
        <begin position="35"/>
        <end position="139"/>
    </location>
</feature>
<dbReference type="Gene3D" id="3.90.640.20">
    <property type="entry name" value="Heat-shock cognate protein, ATPase"/>
    <property type="match status" value="1"/>
</dbReference>
<dbReference type="Gene3D" id="3.30.565.40">
    <property type="entry name" value="Fervidobacterium nodosum Rt17-B1 like"/>
    <property type="match status" value="1"/>
</dbReference>
<dbReference type="Proteomes" id="UP000233435">
    <property type="component" value="Unassembled WGS sequence"/>
</dbReference>
<dbReference type="EMBL" id="PJEO01000016">
    <property type="protein sequence ID" value="PKQ45876.1"/>
    <property type="molecule type" value="Genomic_DNA"/>
</dbReference>
<gene>
    <name evidence="3" type="ORF">CSW08_05470</name>
</gene>
<keyword evidence="4" id="KW-1185">Reference proteome</keyword>
<dbReference type="Pfam" id="PF13739">
    <property type="entry name" value="PdaC"/>
    <property type="match status" value="1"/>
</dbReference>
<dbReference type="InterPro" id="IPR025303">
    <property type="entry name" value="PdaC"/>
</dbReference>
<evidence type="ECO:0000313" key="3">
    <source>
        <dbReference type="EMBL" id="PKQ45876.1"/>
    </source>
</evidence>
<dbReference type="AlphaFoldDB" id="A0A2N3HLP5"/>
<sequence length="240" mass="27200">MYNTKFILTLLCFLFLFSCNEEPKLVFKESSFTTEKNTLVEVIIPVATGDISIIDNINSIIKTHVIEMLRLDPSEPITIKTIEEGIDTFNDEYNRFKADFPESSQPWEAQIDGEIMCQSTELISISLTSYVNTGGAHGNLTISFLNFDAKTGMPIKSSDLFKNMEDFNALANRYFENTIEDKDILFDPQSFKLPDNIGLNDEGAVLLYNSYEIAPYSEGIIEFTIPFEKINSLLNFDSTQ</sequence>
<name>A0A2N3HLP5_9FLAO</name>
<dbReference type="PROSITE" id="PS51257">
    <property type="entry name" value="PROKAR_LIPOPROTEIN"/>
    <property type="match status" value="1"/>
</dbReference>
<evidence type="ECO:0000259" key="2">
    <source>
        <dbReference type="Pfam" id="PF13739"/>
    </source>
</evidence>
<dbReference type="InterPro" id="IPR021729">
    <property type="entry name" value="DUF3298"/>
</dbReference>
<dbReference type="RefSeq" id="WP_106658903.1">
    <property type="nucleotide sequence ID" value="NZ_PJEO01000016.1"/>
</dbReference>